<dbReference type="GO" id="GO:0070475">
    <property type="term" value="P:rRNA base methylation"/>
    <property type="evidence" value="ECO:0007669"/>
    <property type="project" value="TreeGrafter"/>
</dbReference>
<accession>A0A5C6DZN0</accession>
<keyword evidence="14" id="KW-1185">Reference proteome</keyword>
<gene>
    <name evidence="13" type="primary">rsmE</name>
    <name evidence="13" type="ORF">Q31b_37080</name>
</gene>
<dbReference type="GO" id="GO:0005737">
    <property type="term" value="C:cytoplasm"/>
    <property type="evidence" value="ECO:0007669"/>
    <property type="project" value="UniProtKB-SubCell"/>
</dbReference>
<evidence type="ECO:0000256" key="10">
    <source>
        <dbReference type="PIRNR" id="PIRNR015601"/>
    </source>
</evidence>
<dbReference type="EC" id="2.1.1.193" evidence="10"/>
<evidence type="ECO:0000256" key="8">
    <source>
        <dbReference type="ARBA" id="ARBA00025699"/>
    </source>
</evidence>
<dbReference type="Pfam" id="PF20260">
    <property type="entry name" value="PUA_4"/>
    <property type="match status" value="1"/>
</dbReference>
<evidence type="ECO:0000313" key="14">
    <source>
        <dbReference type="Proteomes" id="UP000315471"/>
    </source>
</evidence>
<evidence type="ECO:0000256" key="6">
    <source>
        <dbReference type="ARBA" id="ARBA00022679"/>
    </source>
</evidence>
<name>A0A5C6DZN0_9BACT</name>
<dbReference type="InterPro" id="IPR029026">
    <property type="entry name" value="tRNA_m1G_MTases_N"/>
</dbReference>
<feature type="domain" description="Ribosomal RNA small subunit methyltransferase E PUA-like" evidence="12">
    <location>
        <begin position="19"/>
        <end position="64"/>
    </location>
</feature>
<dbReference type="PANTHER" id="PTHR30027:SF3">
    <property type="entry name" value="16S RRNA (URACIL(1498)-N(3))-METHYLTRANSFERASE"/>
    <property type="match status" value="1"/>
</dbReference>
<dbReference type="Proteomes" id="UP000315471">
    <property type="component" value="Unassembled WGS sequence"/>
</dbReference>
<comment type="caution">
    <text evidence="13">The sequence shown here is derived from an EMBL/GenBank/DDBJ whole genome shotgun (WGS) entry which is preliminary data.</text>
</comment>
<comment type="catalytic activity">
    <reaction evidence="9 10">
        <text>uridine(1498) in 16S rRNA + S-adenosyl-L-methionine = N(3)-methyluridine(1498) in 16S rRNA + S-adenosyl-L-homocysteine + H(+)</text>
        <dbReference type="Rhea" id="RHEA:42920"/>
        <dbReference type="Rhea" id="RHEA-COMP:10283"/>
        <dbReference type="Rhea" id="RHEA-COMP:10284"/>
        <dbReference type="ChEBI" id="CHEBI:15378"/>
        <dbReference type="ChEBI" id="CHEBI:57856"/>
        <dbReference type="ChEBI" id="CHEBI:59789"/>
        <dbReference type="ChEBI" id="CHEBI:65315"/>
        <dbReference type="ChEBI" id="CHEBI:74502"/>
        <dbReference type="EC" id="2.1.1.193"/>
    </reaction>
</comment>
<comment type="subcellular location">
    <subcellularLocation>
        <location evidence="1 10">Cytoplasm</location>
    </subcellularLocation>
</comment>
<evidence type="ECO:0000256" key="4">
    <source>
        <dbReference type="ARBA" id="ARBA00022552"/>
    </source>
</evidence>
<dbReference type="RefSeq" id="WP_146600935.1">
    <property type="nucleotide sequence ID" value="NZ_SJPY01000005.1"/>
</dbReference>
<feature type="domain" description="Ribosomal RNA small subunit methyltransferase E methyltransferase" evidence="11">
    <location>
        <begin position="76"/>
        <end position="231"/>
    </location>
</feature>
<evidence type="ECO:0000259" key="11">
    <source>
        <dbReference type="Pfam" id="PF04452"/>
    </source>
</evidence>
<dbReference type="InterPro" id="IPR046887">
    <property type="entry name" value="RsmE_PUA-like"/>
</dbReference>
<dbReference type="InterPro" id="IPR006700">
    <property type="entry name" value="RsmE"/>
</dbReference>
<evidence type="ECO:0000256" key="3">
    <source>
        <dbReference type="ARBA" id="ARBA00022490"/>
    </source>
</evidence>
<evidence type="ECO:0000313" key="13">
    <source>
        <dbReference type="EMBL" id="TWU40359.1"/>
    </source>
</evidence>
<dbReference type="InterPro" id="IPR015947">
    <property type="entry name" value="PUA-like_sf"/>
</dbReference>
<sequence>MTRRYYCPNLPPLGGEIKLDDSESQHATRVMRVKVGESITLFDGRGHEAEATISAVSRNECWCEAFVPKRVIREPATSLDLAISLPKPERCKELIERLTEIGVRKVIPIVTRHTQRPPSPALLDKLSRIMIESCKQCGRNELMVIDPVTKMETLLESEATESCRRLLAHTGQAEPLERQSDATSVLVAIGPEGGWAEAEVELAVENGFHTVSLGKLVFRVETAAVVVAARLIV</sequence>
<dbReference type="Pfam" id="PF04452">
    <property type="entry name" value="Methyltrans_RNA"/>
    <property type="match status" value="1"/>
</dbReference>
<dbReference type="PIRSF" id="PIRSF015601">
    <property type="entry name" value="MTase_slr0722"/>
    <property type="match status" value="1"/>
</dbReference>
<dbReference type="PANTHER" id="PTHR30027">
    <property type="entry name" value="RIBOSOMAL RNA SMALL SUBUNIT METHYLTRANSFERASE E"/>
    <property type="match status" value="1"/>
</dbReference>
<dbReference type="InterPro" id="IPR046886">
    <property type="entry name" value="RsmE_MTase_dom"/>
</dbReference>
<protein>
    <recommendedName>
        <fullName evidence="10">Ribosomal RNA small subunit methyltransferase E</fullName>
        <ecNumber evidence="10">2.1.1.193</ecNumber>
    </recommendedName>
</protein>
<dbReference type="SUPFAM" id="SSF88697">
    <property type="entry name" value="PUA domain-like"/>
    <property type="match status" value="1"/>
</dbReference>
<evidence type="ECO:0000256" key="9">
    <source>
        <dbReference type="ARBA" id="ARBA00047944"/>
    </source>
</evidence>
<keyword evidence="6 10" id="KW-0808">Transferase</keyword>
<evidence type="ECO:0000256" key="2">
    <source>
        <dbReference type="ARBA" id="ARBA00005528"/>
    </source>
</evidence>
<evidence type="ECO:0000256" key="1">
    <source>
        <dbReference type="ARBA" id="ARBA00004496"/>
    </source>
</evidence>
<evidence type="ECO:0000256" key="7">
    <source>
        <dbReference type="ARBA" id="ARBA00022691"/>
    </source>
</evidence>
<proteinExistence type="inferred from homology"/>
<comment type="function">
    <text evidence="8 10">Specifically methylates the N3 position of the uracil ring of uridine 1498 (m3U1498) in 16S rRNA. Acts on the fully assembled 30S ribosomal subunit.</text>
</comment>
<evidence type="ECO:0000259" key="12">
    <source>
        <dbReference type="Pfam" id="PF20260"/>
    </source>
</evidence>
<reference evidence="13 14" key="1">
    <citation type="submission" date="2019-02" db="EMBL/GenBank/DDBJ databases">
        <title>Deep-cultivation of Planctomycetes and their phenomic and genomic characterization uncovers novel biology.</title>
        <authorList>
            <person name="Wiegand S."/>
            <person name="Jogler M."/>
            <person name="Boedeker C."/>
            <person name="Pinto D."/>
            <person name="Vollmers J."/>
            <person name="Rivas-Marin E."/>
            <person name="Kohn T."/>
            <person name="Peeters S.H."/>
            <person name="Heuer A."/>
            <person name="Rast P."/>
            <person name="Oberbeckmann S."/>
            <person name="Bunk B."/>
            <person name="Jeske O."/>
            <person name="Meyerdierks A."/>
            <person name="Storesund J.E."/>
            <person name="Kallscheuer N."/>
            <person name="Luecker S."/>
            <person name="Lage O.M."/>
            <person name="Pohl T."/>
            <person name="Merkel B.J."/>
            <person name="Hornburger P."/>
            <person name="Mueller R.-W."/>
            <person name="Bruemmer F."/>
            <person name="Labrenz M."/>
            <person name="Spormann A.M."/>
            <person name="Op Den Camp H."/>
            <person name="Overmann J."/>
            <person name="Amann R."/>
            <person name="Jetten M.S.M."/>
            <person name="Mascher T."/>
            <person name="Medema M.H."/>
            <person name="Devos D.P."/>
            <person name="Kaster A.-K."/>
            <person name="Ovreas L."/>
            <person name="Rohde M."/>
            <person name="Galperin M.Y."/>
            <person name="Jogler C."/>
        </authorList>
    </citation>
    <scope>NUCLEOTIDE SEQUENCE [LARGE SCALE GENOMIC DNA]</scope>
    <source>
        <strain evidence="13 14">Q31b</strain>
    </source>
</reference>
<dbReference type="Gene3D" id="3.40.1280.10">
    <property type="match status" value="1"/>
</dbReference>
<keyword evidence="5 10" id="KW-0489">Methyltransferase</keyword>
<evidence type="ECO:0000256" key="5">
    <source>
        <dbReference type="ARBA" id="ARBA00022603"/>
    </source>
</evidence>
<keyword evidence="4 10" id="KW-0698">rRNA processing</keyword>
<dbReference type="EMBL" id="SJPY01000005">
    <property type="protein sequence ID" value="TWU40359.1"/>
    <property type="molecule type" value="Genomic_DNA"/>
</dbReference>
<dbReference type="CDD" id="cd18084">
    <property type="entry name" value="RsmE-like"/>
    <property type="match status" value="1"/>
</dbReference>
<dbReference type="OrthoDB" id="9815641at2"/>
<keyword evidence="3 10" id="KW-0963">Cytoplasm</keyword>
<keyword evidence="7 10" id="KW-0949">S-adenosyl-L-methionine</keyword>
<dbReference type="NCBIfam" id="TIGR00046">
    <property type="entry name" value="RsmE family RNA methyltransferase"/>
    <property type="match status" value="1"/>
</dbReference>
<comment type="similarity">
    <text evidence="2 10">Belongs to the RNA methyltransferase RsmE family.</text>
</comment>
<dbReference type="AlphaFoldDB" id="A0A5C6DZN0"/>
<dbReference type="SUPFAM" id="SSF75217">
    <property type="entry name" value="alpha/beta knot"/>
    <property type="match status" value="1"/>
</dbReference>
<dbReference type="Gene3D" id="2.40.240.20">
    <property type="entry name" value="Hypothetical PUA domain-like, domain 1"/>
    <property type="match status" value="1"/>
</dbReference>
<dbReference type="InterPro" id="IPR029028">
    <property type="entry name" value="Alpha/beta_knot_MTases"/>
</dbReference>
<dbReference type="GO" id="GO:0070042">
    <property type="term" value="F:rRNA (uridine-N3-)-methyltransferase activity"/>
    <property type="evidence" value="ECO:0007669"/>
    <property type="project" value="TreeGrafter"/>
</dbReference>
<organism evidence="13 14">
    <name type="scientific">Novipirellula aureliae</name>
    <dbReference type="NCBI Taxonomy" id="2527966"/>
    <lineage>
        <taxon>Bacteria</taxon>
        <taxon>Pseudomonadati</taxon>
        <taxon>Planctomycetota</taxon>
        <taxon>Planctomycetia</taxon>
        <taxon>Pirellulales</taxon>
        <taxon>Pirellulaceae</taxon>
        <taxon>Novipirellula</taxon>
    </lineage>
</organism>